<evidence type="ECO:0000313" key="2">
    <source>
        <dbReference type="EMBL" id="QBG37204.1"/>
    </source>
</evidence>
<dbReference type="EMBL" id="CP034759">
    <property type="protein sequence ID" value="QBG37204.1"/>
    <property type="molecule type" value="Genomic_DNA"/>
</dbReference>
<proteinExistence type="predicted"/>
<name>A0A4P6P6T3_9GAMM</name>
<protein>
    <submittedName>
        <fullName evidence="2">Uncharacterized protein</fullName>
    </submittedName>
</protein>
<gene>
    <name evidence="2" type="ORF">EMK97_16430</name>
</gene>
<feature type="chain" id="PRO_5020865490" evidence="1">
    <location>
        <begin position="27"/>
        <end position="131"/>
    </location>
</feature>
<accession>A0A4P6P6T3</accession>
<dbReference type="AlphaFoldDB" id="A0A4P6P6T3"/>
<dbReference type="RefSeq" id="WP_130603871.1">
    <property type="nucleotide sequence ID" value="NZ_CP034759.1"/>
</dbReference>
<feature type="signal peptide" evidence="1">
    <location>
        <begin position="1"/>
        <end position="26"/>
    </location>
</feature>
<keyword evidence="3" id="KW-1185">Reference proteome</keyword>
<reference evidence="2 3" key="1">
    <citation type="submission" date="2018-12" db="EMBL/GenBank/DDBJ databases">
        <title>Complete genome of Litorilituus sediminis.</title>
        <authorList>
            <person name="Liu A."/>
            <person name="Rong J."/>
        </authorList>
    </citation>
    <scope>NUCLEOTIDE SEQUENCE [LARGE SCALE GENOMIC DNA]</scope>
    <source>
        <strain evidence="2 3">JCM 17549</strain>
    </source>
</reference>
<evidence type="ECO:0000313" key="3">
    <source>
        <dbReference type="Proteomes" id="UP000290244"/>
    </source>
</evidence>
<keyword evidence="1" id="KW-0732">Signal</keyword>
<organism evidence="2 3">
    <name type="scientific">Litorilituus sediminis</name>
    <dbReference type="NCBI Taxonomy" id="718192"/>
    <lineage>
        <taxon>Bacteria</taxon>
        <taxon>Pseudomonadati</taxon>
        <taxon>Pseudomonadota</taxon>
        <taxon>Gammaproteobacteria</taxon>
        <taxon>Alteromonadales</taxon>
        <taxon>Colwelliaceae</taxon>
        <taxon>Litorilituus</taxon>
    </lineage>
</organism>
<dbReference type="Proteomes" id="UP000290244">
    <property type="component" value="Chromosome"/>
</dbReference>
<sequence>MKSIKVFLVTCIATFTLCAIFMPVSAKPMMETPQNIQLVGELKLTSLSELQNDLPSTIILGSAIQLQDDFNAQPVVINEHKSFFEAALLFNDKLHQFLAWFNSEEVDANTNTEQNPLAQKIAKKTCKSKRS</sequence>
<dbReference type="KEGG" id="lsd:EMK97_16430"/>
<evidence type="ECO:0000256" key="1">
    <source>
        <dbReference type="SAM" id="SignalP"/>
    </source>
</evidence>